<keyword evidence="6" id="KW-0812">Transmembrane</keyword>
<dbReference type="InterPro" id="IPR038414">
    <property type="entry name" value="CcoP_N_sf"/>
</dbReference>
<comment type="caution">
    <text evidence="8">The sequence shown here is derived from an EMBL/GenBank/DDBJ whole genome shotgun (WGS) entry which is preliminary data.</text>
</comment>
<evidence type="ECO:0000313" key="8">
    <source>
        <dbReference type="EMBL" id="GAA4885058.1"/>
    </source>
</evidence>
<dbReference type="InterPro" id="IPR050597">
    <property type="entry name" value="Cytochrome_c_Oxidase_Subunit"/>
</dbReference>
<organism evidence="8 9">
    <name type="scientific">Flaviramulus aquimarinus</name>
    <dbReference type="NCBI Taxonomy" id="1170456"/>
    <lineage>
        <taxon>Bacteria</taxon>
        <taxon>Pseudomonadati</taxon>
        <taxon>Bacteroidota</taxon>
        <taxon>Flavobacteriia</taxon>
        <taxon>Flavobacteriales</taxon>
        <taxon>Flavobacteriaceae</taxon>
        <taxon>Flaviramulus</taxon>
    </lineage>
</organism>
<keyword evidence="5" id="KW-0175">Coiled coil</keyword>
<keyword evidence="6" id="KW-1133">Transmembrane helix</keyword>
<keyword evidence="6" id="KW-0472">Membrane</keyword>
<evidence type="ECO:0000313" key="9">
    <source>
        <dbReference type="Proteomes" id="UP001500433"/>
    </source>
</evidence>
<dbReference type="InterPro" id="IPR036909">
    <property type="entry name" value="Cyt_c-like_dom_sf"/>
</dbReference>
<dbReference type="EMBL" id="BAABJH010000001">
    <property type="protein sequence ID" value="GAA4885058.1"/>
    <property type="molecule type" value="Genomic_DNA"/>
</dbReference>
<evidence type="ECO:0000256" key="1">
    <source>
        <dbReference type="ARBA" id="ARBA00022617"/>
    </source>
</evidence>
<accession>A0ABP9F052</accession>
<dbReference type="InterPro" id="IPR032858">
    <property type="entry name" value="CcoP_N"/>
</dbReference>
<feature type="transmembrane region" description="Helical" evidence="6">
    <location>
        <begin position="38"/>
        <end position="61"/>
    </location>
</feature>
<dbReference type="Gene3D" id="1.10.760.10">
    <property type="entry name" value="Cytochrome c-like domain"/>
    <property type="match status" value="1"/>
</dbReference>
<keyword evidence="1 4" id="KW-0349">Heme</keyword>
<dbReference type="RefSeq" id="WP_345272368.1">
    <property type="nucleotide sequence ID" value="NZ_BAABJH010000001.1"/>
</dbReference>
<evidence type="ECO:0000256" key="6">
    <source>
        <dbReference type="SAM" id="Phobius"/>
    </source>
</evidence>
<feature type="coiled-coil region" evidence="5">
    <location>
        <begin position="156"/>
        <end position="183"/>
    </location>
</feature>
<dbReference type="PROSITE" id="PS51007">
    <property type="entry name" value="CYTC"/>
    <property type="match status" value="1"/>
</dbReference>
<feature type="transmembrane region" description="Helical" evidence="6">
    <location>
        <begin position="7"/>
        <end position="26"/>
    </location>
</feature>
<protein>
    <submittedName>
        <fullName evidence="8">Cbb3-type cytochrome c oxidase N-terminal domain-containing protein</fullName>
    </submittedName>
</protein>
<evidence type="ECO:0000256" key="3">
    <source>
        <dbReference type="ARBA" id="ARBA00023004"/>
    </source>
</evidence>
<evidence type="ECO:0000256" key="2">
    <source>
        <dbReference type="ARBA" id="ARBA00022723"/>
    </source>
</evidence>
<dbReference type="PANTHER" id="PTHR33751">
    <property type="entry name" value="CBB3-TYPE CYTOCHROME C OXIDASE SUBUNIT FIXP"/>
    <property type="match status" value="1"/>
</dbReference>
<dbReference type="PANTHER" id="PTHR33751:SF1">
    <property type="entry name" value="CBB3-TYPE CYTOCHROME C OXIDASE SUBUNIT FIXP"/>
    <property type="match status" value="1"/>
</dbReference>
<dbReference type="Gene3D" id="6.10.280.130">
    <property type="match status" value="1"/>
</dbReference>
<keyword evidence="3 4" id="KW-0408">Iron</keyword>
<reference evidence="9" key="1">
    <citation type="journal article" date="2019" name="Int. J. Syst. Evol. Microbiol.">
        <title>The Global Catalogue of Microorganisms (GCM) 10K type strain sequencing project: providing services to taxonomists for standard genome sequencing and annotation.</title>
        <authorList>
            <consortium name="The Broad Institute Genomics Platform"/>
            <consortium name="The Broad Institute Genome Sequencing Center for Infectious Disease"/>
            <person name="Wu L."/>
            <person name="Ma J."/>
        </authorList>
    </citation>
    <scope>NUCLEOTIDE SEQUENCE [LARGE SCALE GENOMIC DNA]</scope>
    <source>
        <strain evidence="9">JCM 18274</strain>
    </source>
</reference>
<proteinExistence type="predicted"/>
<gene>
    <name evidence="8" type="ORF">GCM10023311_04500</name>
</gene>
<dbReference type="InterPro" id="IPR009056">
    <property type="entry name" value="Cyt_c-like_dom"/>
</dbReference>
<evidence type="ECO:0000256" key="4">
    <source>
        <dbReference type="PROSITE-ProRule" id="PRU00433"/>
    </source>
</evidence>
<name>A0ABP9F052_9FLAO</name>
<keyword evidence="9" id="KW-1185">Reference proteome</keyword>
<dbReference type="Pfam" id="PF14715">
    <property type="entry name" value="FixP_N"/>
    <property type="match status" value="1"/>
</dbReference>
<dbReference type="Pfam" id="PF00034">
    <property type="entry name" value="Cytochrom_C"/>
    <property type="match status" value="1"/>
</dbReference>
<dbReference type="Proteomes" id="UP001500433">
    <property type="component" value="Unassembled WGS sequence"/>
</dbReference>
<feature type="transmembrane region" description="Helical" evidence="6">
    <location>
        <begin position="128"/>
        <end position="145"/>
    </location>
</feature>
<evidence type="ECO:0000256" key="5">
    <source>
        <dbReference type="SAM" id="Coils"/>
    </source>
</evidence>
<feature type="domain" description="Cytochrome c" evidence="7">
    <location>
        <begin position="193"/>
        <end position="273"/>
    </location>
</feature>
<keyword evidence="2 4" id="KW-0479">Metal-binding</keyword>
<evidence type="ECO:0000259" key="7">
    <source>
        <dbReference type="PROSITE" id="PS51007"/>
    </source>
</evidence>
<sequence length="311" mass="34596">MRKLIPSWIRVPVVFFIIFGAVEFFIDSGEKPAFIEYPAVMLFLLLVLLILIAIEAIIGALENVMLHKLDGDAKARFLAEKESAYKFTWLKETYKKLLGSKPIEEEGEIILDHNYDGIKELDNNLPPWWLYAFYISIIFAFVYLAKYHVFNGDNQIDELETELAEARVAIEQYKKTAKNLVDANTVTQLTEAADLAAGKTIFQTNCVACHMADGGGGIGPNLTDKHWILGGNIKSVFTTVSEGGRSGKGMIAWKTQLKPLEMAQVSSYVLTFQGTTPANPKAAEGDIWIDENVEIETPPEIASDSLETVIN</sequence>
<dbReference type="SUPFAM" id="SSF46626">
    <property type="entry name" value="Cytochrome c"/>
    <property type="match status" value="1"/>
</dbReference>